<dbReference type="EMBL" id="KN824321">
    <property type="protein sequence ID" value="KIM24673.1"/>
    <property type="molecule type" value="Genomic_DNA"/>
</dbReference>
<dbReference type="HOGENOM" id="CLU_535403_0_0_1"/>
<reference evidence="3 4" key="1">
    <citation type="submission" date="2014-04" db="EMBL/GenBank/DDBJ databases">
        <authorList>
            <consortium name="DOE Joint Genome Institute"/>
            <person name="Kuo A."/>
            <person name="Zuccaro A."/>
            <person name="Kohler A."/>
            <person name="Nagy L.G."/>
            <person name="Floudas D."/>
            <person name="Copeland A."/>
            <person name="Barry K.W."/>
            <person name="Cichocki N."/>
            <person name="Veneault-Fourrey C."/>
            <person name="LaButti K."/>
            <person name="Lindquist E.A."/>
            <person name="Lipzen A."/>
            <person name="Lundell T."/>
            <person name="Morin E."/>
            <person name="Murat C."/>
            <person name="Sun H."/>
            <person name="Tunlid A."/>
            <person name="Henrissat B."/>
            <person name="Grigoriev I.V."/>
            <person name="Hibbett D.S."/>
            <person name="Martin F."/>
            <person name="Nordberg H.P."/>
            <person name="Cantor M.N."/>
            <person name="Hua S.X."/>
        </authorList>
    </citation>
    <scope>NUCLEOTIDE SEQUENCE [LARGE SCALE GENOMIC DNA]</scope>
    <source>
        <strain evidence="3 4">MAFF 305830</strain>
    </source>
</reference>
<accession>A0A0C2WE08</accession>
<feature type="region of interest" description="Disordered" evidence="2">
    <location>
        <begin position="1"/>
        <end position="152"/>
    </location>
</feature>
<evidence type="ECO:0000313" key="4">
    <source>
        <dbReference type="Proteomes" id="UP000054097"/>
    </source>
</evidence>
<evidence type="ECO:0000313" key="3">
    <source>
        <dbReference type="EMBL" id="KIM24673.1"/>
    </source>
</evidence>
<keyword evidence="1" id="KW-0175">Coiled coil</keyword>
<proteinExistence type="predicted"/>
<organism evidence="3 4">
    <name type="scientific">Serendipita vermifera MAFF 305830</name>
    <dbReference type="NCBI Taxonomy" id="933852"/>
    <lineage>
        <taxon>Eukaryota</taxon>
        <taxon>Fungi</taxon>
        <taxon>Dikarya</taxon>
        <taxon>Basidiomycota</taxon>
        <taxon>Agaricomycotina</taxon>
        <taxon>Agaricomycetes</taxon>
        <taxon>Sebacinales</taxon>
        <taxon>Serendipitaceae</taxon>
        <taxon>Serendipita</taxon>
    </lineage>
</organism>
<keyword evidence="4" id="KW-1185">Reference proteome</keyword>
<gene>
    <name evidence="3" type="ORF">M408DRAFT_17529</name>
</gene>
<name>A0A0C2WE08_SERVB</name>
<sequence>MSEIRSKVLSSTPEGQVVPTRTTSLDGCLPREPPQEASQTVKESHLHSSPRVQTSSLHPHGSDRERRTKPQRSSSMDGGSAAGSNQSVVSDASSHSTAVTNGGDFLIIERPPPLHLKETPATSTGTAETAKEPSQSLLSKITSSRRNEPRAWPPEAVVEIQRRDEIMDQMRNYIDKLEQRIQSQDHEISALNTALADTEHKLDMTRQDLNASRAFVSSEGTGDAQHLITSIKSLNSAIDDFAFRLMQEILPEAATSRVVSKAGLEGMHKAYPIADRAASFINTSFKVHATIGDFVHPFICNALCIRVQELVFQPFVPGLDRERSEIFHDIYQLVHRNEPQERSGRWRAITYAHADSRRNDKFFCEKAGDDFLLKMATALNPLIAPESITFETLKSELGDAIRGVFEDAIKLQDKAKTGYMSFDYAPFIPPIDQPYHPVYMNTLDNCADVKQGGKGKSSNAILVVGLGMQAWKSVLKEDKTHGRETTIAVKATVICGNWNPTA</sequence>
<feature type="compositionally biased region" description="Polar residues" evidence="2">
    <location>
        <begin position="8"/>
        <end position="25"/>
    </location>
</feature>
<dbReference type="Proteomes" id="UP000054097">
    <property type="component" value="Unassembled WGS sequence"/>
</dbReference>
<dbReference type="OrthoDB" id="3270590at2759"/>
<reference evidence="4" key="2">
    <citation type="submission" date="2015-01" db="EMBL/GenBank/DDBJ databases">
        <title>Evolutionary Origins and Diversification of the Mycorrhizal Mutualists.</title>
        <authorList>
            <consortium name="DOE Joint Genome Institute"/>
            <consortium name="Mycorrhizal Genomics Consortium"/>
            <person name="Kohler A."/>
            <person name="Kuo A."/>
            <person name="Nagy L.G."/>
            <person name="Floudas D."/>
            <person name="Copeland A."/>
            <person name="Barry K.W."/>
            <person name="Cichocki N."/>
            <person name="Veneault-Fourrey C."/>
            <person name="LaButti K."/>
            <person name="Lindquist E.A."/>
            <person name="Lipzen A."/>
            <person name="Lundell T."/>
            <person name="Morin E."/>
            <person name="Murat C."/>
            <person name="Riley R."/>
            <person name="Ohm R."/>
            <person name="Sun H."/>
            <person name="Tunlid A."/>
            <person name="Henrissat B."/>
            <person name="Grigoriev I.V."/>
            <person name="Hibbett D.S."/>
            <person name="Martin F."/>
        </authorList>
    </citation>
    <scope>NUCLEOTIDE SEQUENCE [LARGE SCALE GENOMIC DNA]</scope>
    <source>
        <strain evidence="4">MAFF 305830</strain>
    </source>
</reference>
<dbReference type="AlphaFoldDB" id="A0A0C2WE08"/>
<feature type="coiled-coil region" evidence="1">
    <location>
        <begin position="167"/>
        <end position="194"/>
    </location>
</feature>
<feature type="compositionally biased region" description="Low complexity" evidence="2">
    <location>
        <begin position="73"/>
        <end position="84"/>
    </location>
</feature>
<dbReference type="STRING" id="933852.A0A0C2WE08"/>
<protein>
    <submittedName>
        <fullName evidence="3">Uncharacterized protein</fullName>
    </submittedName>
</protein>
<evidence type="ECO:0000256" key="1">
    <source>
        <dbReference type="SAM" id="Coils"/>
    </source>
</evidence>
<feature type="compositionally biased region" description="Polar residues" evidence="2">
    <location>
        <begin position="120"/>
        <end position="144"/>
    </location>
</feature>
<evidence type="ECO:0000256" key="2">
    <source>
        <dbReference type="SAM" id="MobiDB-lite"/>
    </source>
</evidence>
<feature type="compositionally biased region" description="Polar residues" evidence="2">
    <location>
        <begin position="85"/>
        <end position="100"/>
    </location>
</feature>